<dbReference type="InterPro" id="IPR015402">
    <property type="entry name" value="DUF1980"/>
</dbReference>
<protein>
    <submittedName>
        <fullName evidence="5">TIGR03943 family protein</fullName>
    </submittedName>
</protein>
<organism evidence="5 6">
    <name type="scientific">Paenibacillus whitsoniae</name>
    <dbReference type="NCBI Taxonomy" id="2496558"/>
    <lineage>
        <taxon>Bacteria</taxon>
        <taxon>Bacillati</taxon>
        <taxon>Bacillota</taxon>
        <taxon>Bacilli</taxon>
        <taxon>Bacillales</taxon>
        <taxon>Paenibacillaceae</taxon>
        <taxon>Paenibacillus</taxon>
    </lineage>
</organism>
<dbReference type="Pfam" id="PF21537">
    <property type="entry name" value="DUF1980_C"/>
    <property type="match status" value="1"/>
</dbReference>
<feature type="region of interest" description="Disordered" evidence="1">
    <location>
        <begin position="135"/>
        <end position="202"/>
    </location>
</feature>
<dbReference type="NCBIfam" id="TIGR03943">
    <property type="entry name" value="TIGR03943 family putative permease subunit"/>
    <property type="match status" value="1"/>
</dbReference>
<dbReference type="PANTHER" id="PTHR40047">
    <property type="entry name" value="UPF0703 PROTEIN YCGQ"/>
    <property type="match status" value="1"/>
</dbReference>
<feature type="transmembrane region" description="Helical" evidence="2">
    <location>
        <begin position="51"/>
        <end position="71"/>
    </location>
</feature>
<reference evidence="5 6" key="1">
    <citation type="submission" date="2018-12" db="EMBL/GenBank/DDBJ databases">
        <title>Bacillus ochoae sp. nov., Paenibacillus whitsoniae sp. nov., Paenibacillus spiritus sp. nov. Isolated from the Mars Exploration Rover during spacecraft assembly.</title>
        <authorList>
            <person name="Seuylemezian A."/>
            <person name="Vaishampayan P."/>
        </authorList>
    </citation>
    <scope>NUCLEOTIDE SEQUENCE [LARGE SCALE GENOMIC DNA]</scope>
    <source>
        <strain evidence="5 6">MER 54</strain>
    </source>
</reference>
<accession>A0A430JIV5</accession>
<keyword evidence="2" id="KW-0812">Transmembrane</keyword>
<keyword evidence="2" id="KW-1133">Transmembrane helix</keyword>
<name>A0A430JIV5_9BACL</name>
<evidence type="ECO:0000259" key="3">
    <source>
        <dbReference type="Pfam" id="PF09323"/>
    </source>
</evidence>
<feature type="compositionally biased region" description="Polar residues" evidence="1">
    <location>
        <begin position="140"/>
        <end position="150"/>
    </location>
</feature>
<feature type="compositionally biased region" description="Low complexity" evidence="1">
    <location>
        <begin position="151"/>
        <end position="164"/>
    </location>
</feature>
<dbReference type="EMBL" id="RXHU01000014">
    <property type="protein sequence ID" value="RTE11007.1"/>
    <property type="molecule type" value="Genomic_DNA"/>
</dbReference>
<dbReference type="InterPro" id="IPR048493">
    <property type="entry name" value="DUF1980_N"/>
</dbReference>
<evidence type="ECO:0000256" key="1">
    <source>
        <dbReference type="SAM" id="MobiDB-lite"/>
    </source>
</evidence>
<comment type="caution">
    <text evidence="5">The sequence shown here is derived from an EMBL/GenBank/DDBJ whole genome shotgun (WGS) entry which is preliminary data.</text>
</comment>
<gene>
    <name evidence="5" type="ORF">EJQ19_04540</name>
</gene>
<dbReference type="InterPro" id="IPR052955">
    <property type="entry name" value="UPF0703_membrane_permease"/>
</dbReference>
<dbReference type="Proteomes" id="UP000276128">
    <property type="component" value="Unassembled WGS sequence"/>
</dbReference>
<evidence type="ECO:0000259" key="4">
    <source>
        <dbReference type="Pfam" id="PF21537"/>
    </source>
</evidence>
<dbReference type="Pfam" id="PF09323">
    <property type="entry name" value="DUF1980"/>
    <property type="match status" value="1"/>
</dbReference>
<evidence type="ECO:0000256" key="2">
    <source>
        <dbReference type="SAM" id="Phobius"/>
    </source>
</evidence>
<feature type="domain" description="DUF1980" evidence="3">
    <location>
        <begin position="15"/>
        <end position="123"/>
    </location>
</feature>
<dbReference type="AlphaFoldDB" id="A0A430JIV5"/>
<feature type="transmembrane region" description="Helical" evidence="2">
    <location>
        <begin position="12"/>
        <end position="30"/>
    </location>
</feature>
<feature type="compositionally biased region" description="Polar residues" evidence="1">
    <location>
        <begin position="190"/>
        <end position="202"/>
    </location>
</feature>
<keyword evidence="6" id="KW-1185">Reference proteome</keyword>
<feature type="transmembrane region" description="Helical" evidence="2">
    <location>
        <begin position="91"/>
        <end position="107"/>
    </location>
</feature>
<dbReference type="InterPro" id="IPR048447">
    <property type="entry name" value="DUF1980_C"/>
</dbReference>
<sequence>MPLNQVRITSFHYFLRTIILLGFSGYIVYLTKSDALQYYIAPRMMIYVKTASVILYIIAIFQGYLALRAYWGKPVACECEQPVTSSRTRNTLAYGLLILPLMIGFLLPDTALNSTMVAAKGINLSAGTSNFAKPKEASITDVSSTRSTSVNASDATASPSPSTSSRDDNSKVTVVPKPATSAKTPPSDHPTPQSEVAPVSQQDADIEKLFQAPDEWNEDFAKMGVILYKKDRIIVQPEIYMEILSTIDLFKDNFIGKKIELTGFVYREDKMTTSQFVVGRFAVSCCSADASPYGVLIDFPTAQNFPKDTWVKVTGTIQNGNYNGNDIFKIAATQIEKIAAPSSPYVYPNFEPLNVLK</sequence>
<evidence type="ECO:0000313" key="6">
    <source>
        <dbReference type="Proteomes" id="UP000276128"/>
    </source>
</evidence>
<proteinExistence type="predicted"/>
<feature type="domain" description="DUF1980" evidence="4">
    <location>
        <begin position="219"/>
        <end position="348"/>
    </location>
</feature>
<keyword evidence="2" id="KW-0472">Membrane</keyword>
<dbReference type="OrthoDB" id="9770408at2"/>
<dbReference type="PANTHER" id="PTHR40047:SF1">
    <property type="entry name" value="UPF0703 PROTEIN YCGQ"/>
    <property type="match status" value="1"/>
</dbReference>
<evidence type="ECO:0000313" key="5">
    <source>
        <dbReference type="EMBL" id="RTE11007.1"/>
    </source>
</evidence>